<organism evidence="1 2">
    <name type="scientific">Caerostris extrusa</name>
    <name type="common">Bark spider</name>
    <name type="synonym">Caerostris bankana</name>
    <dbReference type="NCBI Taxonomy" id="172846"/>
    <lineage>
        <taxon>Eukaryota</taxon>
        <taxon>Metazoa</taxon>
        <taxon>Ecdysozoa</taxon>
        <taxon>Arthropoda</taxon>
        <taxon>Chelicerata</taxon>
        <taxon>Arachnida</taxon>
        <taxon>Araneae</taxon>
        <taxon>Araneomorphae</taxon>
        <taxon>Entelegynae</taxon>
        <taxon>Araneoidea</taxon>
        <taxon>Araneidae</taxon>
        <taxon>Caerostris</taxon>
    </lineage>
</organism>
<evidence type="ECO:0000313" key="1">
    <source>
        <dbReference type="EMBL" id="GIY62745.1"/>
    </source>
</evidence>
<keyword evidence="2" id="KW-1185">Reference proteome</keyword>
<evidence type="ECO:0000313" key="2">
    <source>
        <dbReference type="Proteomes" id="UP001054945"/>
    </source>
</evidence>
<dbReference type="Proteomes" id="UP001054945">
    <property type="component" value="Unassembled WGS sequence"/>
</dbReference>
<dbReference type="AlphaFoldDB" id="A0AAV4UZE1"/>
<gene>
    <name evidence="1" type="ORF">CEXT_583361</name>
</gene>
<sequence>MPRMRGEAVPSADDPVVRVMRLRCALIELIHTWRVRNRAEGLIYARGPRLFGPNYVAQGTVQSSAPDRWLPAQLLMTSRHLFFIASSVRMLQKET</sequence>
<name>A0AAV4UZE1_CAEEX</name>
<accession>A0AAV4UZE1</accession>
<dbReference type="EMBL" id="BPLR01013660">
    <property type="protein sequence ID" value="GIY62745.1"/>
    <property type="molecule type" value="Genomic_DNA"/>
</dbReference>
<proteinExistence type="predicted"/>
<comment type="caution">
    <text evidence="1">The sequence shown here is derived from an EMBL/GenBank/DDBJ whole genome shotgun (WGS) entry which is preliminary data.</text>
</comment>
<protein>
    <submittedName>
        <fullName evidence="1">Uncharacterized protein</fullName>
    </submittedName>
</protein>
<reference evidence="1 2" key="1">
    <citation type="submission" date="2021-06" db="EMBL/GenBank/DDBJ databases">
        <title>Caerostris extrusa draft genome.</title>
        <authorList>
            <person name="Kono N."/>
            <person name="Arakawa K."/>
        </authorList>
    </citation>
    <scope>NUCLEOTIDE SEQUENCE [LARGE SCALE GENOMIC DNA]</scope>
</reference>